<evidence type="ECO:0000313" key="2">
    <source>
        <dbReference type="Proteomes" id="UP000234585"/>
    </source>
</evidence>
<gene>
    <name evidence="1" type="ORF">BDW47DRAFT_102084</name>
</gene>
<dbReference type="AlphaFoldDB" id="A0A2I2FH89"/>
<accession>A0A2I2FH89</accession>
<dbReference type="EMBL" id="KZ559126">
    <property type="protein sequence ID" value="PLB40007.1"/>
    <property type="molecule type" value="Genomic_DNA"/>
</dbReference>
<name>A0A2I2FH89_ASPCN</name>
<dbReference type="OrthoDB" id="76567at2759"/>
<organism evidence="1 2">
    <name type="scientific">Aspergillus candidus</name>
    <dbReference type="NCBI Taxonomy" id="41067"/>
    <lineage>
        <taxon>Eukaryota</taxon>
        <taxon>Fungi</taxon>
        <taxon>Dikarya</taxon>
        <taxon>Ascomycota</taxon>
        <taxon>Pezizomycotina</taxon>
        <taxon>Eurotiomycetes</taxon>
        <taxon>Eurotiomycetidae</taxon>
        <taxon>Eurotiales</taxon>
        <taxon>Aspergillaceae</taxon>
        <taxon>Aspergillus</taxon>
        <taxon>Aspergillus subgen. Circumdati</taxon>
    </lineage>
</organism>
<dbReference type="Proteomes" id="UP000234585">
    <property type="component" value="Unassembled WGS sequence"/>
</dbReference>
<sequence>MLHSDMSDESGSSDVKCFQELPDDTYEAIGSEVSTIRKIIRQQQDLPIKVIKYLLFTNVPPTIAERLSSSATRQMFSYDTQSMIIKLLTSVHEIASRGLFFGVQKAVYDMSLHRSIDALGSTRIRGASSSKQADESWAPVQSVPGRDAKWPTVAVEVGVSQSYQKLKADAEWWLTNSRGDVKLVIIVSINQDAPSIKFQTVFSHVVSSARHQRLRYVPTIRQSITTSRCGAQITTSPEVPLIIEFEELFCRQPVQPEHNIEISSDQLRDISSDVWRHQGL</sequence>
<reference evidence="1 2" key="1">
    <citation type="submission" date="2017-12" db="EMBL/GenBank/DDBJ databases">
        <authorList>
            <consortium name="DOE Joint Genome Institute"/>
            <person name="Haridas S."/>
            <person name="Kjaerbolling I."/>
            <person name="Vesth T.C."/>
            <person name="Frisvad J.C."/>
            <person name="Nybo J.L."/>
            <person name="Theobald S."/>
            <person name="Kuo A."/>
            <person name="Bowyer P."/>
            <person name="Matsuda Y."/>
            <person name="Mondo S."/>
            <person name="Lyhne E.K."/>
            <person name="Kogle M.E."/>
            <person name="Clum A."/>
            <person name="Lipzen A."/>
            <person name="Salamov A."/>
            <person name="Ngan C.Y."/>
            <person name="Daum C."/>
            <person name="Chiniquy J."/>
            <person name="Barry K."/>
            <person name="LaButti K."/>
            <person name="Simmons B.A."/>
            <person name="Magnuson J.K."/>
            <person name="Mortensen U.H."/>
            <person name="Larsen T.O."/>
            <person name="Grigoriev I.V."/>
            <person name="Baker S.E."/>
            <person name="Andersen M.R."/>
            <person name="Nordberg H.P."/>
            <person name="Cantor M.N."/>
            <person name="Hua S.X."/>
        </authorList>
    </citation>
    <scope>NUCLEOTIDE SEQUENCE [LARGE SCALE GENOMIC DNA]</scope>
    <source>
        <strain evidence="1 2">CBS 102.13</strain>
    </source>
</reference>
<evidence type="ECO:0000313" key="1">
    <source>
        <dbReference type="EMBL" id="PLB40007.1"/>
    </source>
</evidence>
<dbReference type="GeneID" id="36518943"/>
<dbReference type="RefSeq" id="XP_024674019.1">
    <property type="nucleotide sequence ID" value="XM_024811783.1"/>
</dbReference>
<keyword evidence="2" id="KW-1185">Reference proteome</keyword>
<proteinExistence type="predicted"/>
<protein>
    <submittedName>
        <fullName evidence="1">Uncharacterized protein</fullName>
    </submittedName>
</protein>